<organism evidence="1 2">
    <name type="scientific">Halostagnicola kamekurae</name>
    <dbReference type="NCBI Taxonomy" id="619731"/>
    <lineage>
        <taxon>Archaea</taxon>
        <taxon>Methanobacteriati</taxon>
        <taxon>Methanobacteriota</taxon>
        <taxon>Stenosarchaea group</taxon>
        <taxon>Halobacteria</taxon>
        <taxon>Halobacteriales</taxon>
        <taxon>Natrialbaceae</taxon>
        <taxon>Halostagnicola</taxon>
    </lineage>
</organism>
<dbReference type="RefSeq" id="WP_092901765.1">
    <property type="nucleotide sequence ID" value="NZ_FOZS01000001.1"/>
</dbReference>
<name>A0A1I6PT50_9EURY</name>
<dbReference type="Proteomes" id="UP000199199">
    <property type="component" value="Unassembled WGS sequence"/>
</dbReference>
<dbReference type="OrthoDB" id="165365at2157"/>
<evidence type="ECO:0008006" key="3">
    <source>
        <dbReference type="Google" id="ProtNLM"/>
    </source>
</evidence>
<proteinExistence type="predicted"/>
<dbReference type="EMBL" id="FOZS01000001">
    <property type="protein sequence ID" value="SFS43427.1"/>
    <property type="molecule type" value="Genomic_DNA"/>
</dbReference>
<evidence type="ECO:0000313" key="1">
    <source>
        <dbReference type="EMBL" id="SFS43427.1"/>
    </source>
</evidence>
<accession>A0A1I6PT50</accession>
<evidence type="ECO:0000313" key="2">
    <source>
        <dbReference type="Proteomes" id="UP000199199"/>
    </source>
</evidence>
<dbReference type="InterPro" id="IPR055984">
    <property type="entry name" value="DUF7562"/>
</dbReference>
<reference evidence="2" key="1">
    <citation type="submission" date="2016-10" db="EMBL/GenBank/DDBJ databases">
        <authorList>
            <person name="Varghese N."/>
            <person name="Submissions S."/>
        </authorList>
    </citation>
    <scope>NUCLEOTIDE SEQUENCE [LARGE SCALE GENOMIC DNA]</scope>
    <source>
        <strain evidence="2">DSM 22427</strain>
    </source>
</reference>
<protein>
    <recommendedName>
        <fullName evidence="3">Small CPxCG-related zinc finger protein</fullName>
    </recommendedName>
</protein>
<gene>
    <name evidence="1" type="ORF">SAMN04488556_0770</name>
</gene>
<keyword evidence="2" id="KW-1185">Reference proteome</keyword>
<sequence length="96" mass="11385">MWPARTESETVTCVACGTHTDRELAREYDKYGNRWEREGKEFEHFCRSCHDELCHHARTELEELLVEIDAGECSRLEFLSRYVATVEDRYGPLEER</sequence>
<dbReference type="AlphaFoldDB" id="A0A1I6PT50"/>
<dbReference type="Pfam" id="PF24443">
    <property type="entry name" value="DUF7562"/>
    <property type="match status" value="1"/>
</dbReference>